<dbReference type="SUPFAM" id="SSF54211">
    <property type="entry name" value="Ribosomal protein S5 domain 2-like"/>
    <property type="match status" value="1"/>
</dbReference>
<dbReference type="Proteomes" id="UP000054858">
    <property type="component" value="Unassembled WGS sequence"/>
</dbReference>
<dbReference type="AlphaFoldDB" id="A0A0W0X4W6"/>
<proteinExistence type="predicted"/>
<name>A0A0W0X4W6_9GAMM</name>
<evidence type="ECO:0000313" key="1">
    <source>
        <dbReference type="EMBL" id="KTD39634.1"/>
    </source>
</evidence>
<evidence type="ECO:0008006" key="3">
    <source>
        <dbReference type="Google" id="ProtNLM"/>
    </source>
</evidence>
<organism evidence="1 2">
    <name type="scientific">Legionella oakridgensis</name>
    <dbReference type="NCBI Taxonomy" id="29423"/>
    <lineage>
        <taxon>Bacteria</taxon>
        <taxon>Pseudomonadati</taxon>
        <taxon>Pseudomonadota</taxon>
        <taxon>Gammaproteobacteria</taxon>
        <taxon>Legionellales</taxon>
        <taxon>Legionellaceae</taxon>
        <taxon>Legionella</taxon>
    </lineage>
</organism>
<comment type="caution">
    <text evidence="1">The sequence shown here is derived from an EMBL/GenBank/DDBJ whole genome shotgun (WGS) entry which is preliminary data.</text>
</comment>
<evidence type="ECO:0000313" key="2">
    <source>
        <dbReference type="Proteomes" id="UP000054858"/>
    </source>
</evidence>
<accession>A0A0W0X4W6</accession>
<dbReference type="EMBL" id="LNYP01000019">
    <property type="protein sequence ID" value="KTD39634.1"/>
    <property type="molecule type" value="Genomic_DNA"/>
</dbReference>
<reference evidence="1 2" key="1">
    <citation type="submission" date="2015-11" db="EMBL/GenBank/DDBJ databases">
        <title>Genomic analysis of 38 Legionella species identifies large and diverse effector repertoires.</title>
        <authorList>
            <person name="Burstein D."/>
            <person name="Amaro F."/>
            <person name="Zusman T."/>
            <person name="Lifshitz Z."/>
            <person name="Cohen O."/>
            <person name="Gilbert J.A."/>
            <person name="Pupko T."/>
            <person name="Shuman H.A."/>
            <person name="Segal G."/>
        </authorList>
    </citation>
    <scope>NUCLEOTIDE SEQUENCE [LARGE SCALE GENOMIC DNA]</scope>
    <source>
        <strain evidence="1 2">Oak Ridge-10</strain>
    </source>
</reference>
<dbReference type="RefSeq" id="WP_025386505.1">
    <property type="nucleotide sequence ID" value="NZ_LCUA01000007.1"/>
</dbReference>
<dbReference type="SUPFAM" id="SSF55060">
    <property type="entry name" value="GHMP Kinase, C-terminal domain"/>
    <property type="match status" value="1"/>
</dbReference>
<protein>
    <recommendedName>
        <fullName evidence="3">Mevalonate kinase</fullName>
    </recommendedName>
</protein>
<sequence length="297" mass="32863">MKWCFPAKTFLLGEYVAVTGGPALVLTTAPCFEVTLSQETGLNGIHPASPAGRWWTQATMEQGLSWFDPYQNRGGMGASSAQFLGAYYASCYLHNKMPTLMEMHNAYAEVSWNGQGLRPSGYDVLAQSLYGCVYIHHQQHQYQIYNWPFDDLAFILLHTGKKLATHHHLQHASLPEKIIELAGIVESGKRAFESSNGFRLIEAVNAYHEQLMIFNLVAEGSQQYLEWLRQQPGVLAAKGCGAMGADVLLLLVSRTQLSSVLGQLSLQDCDVLATSEDLYTKAGLFENNLLKTLEISA</sequence>
<dbReference type="InterPro" id="IPR036554">
    <property type="entry name" value="GHMP_kinase_C_sf"/>
</dbReference>
<gene>
    <name evidence="1" type="ORF">Loak_1060</name>
</gene>
<dbReference type="PATRIC" id="fig|29423.5.peg.1113"/>
<dbReference type="InterPro" id="IPR020568">
    <property type="entry name" value="Ribosomal_Su5_D2-typ_SF"/>
</dbReference>